<organism evidence="2 3">
    <name type="scientific">Streptomyces hesseae</name>
    <dbReference type="NCBI Taxonomy" id="3075519"/>
    <lineage>
        <taxon>Bacteria</taxon>
        <taxon>Bacillati</taxon>
        <taxon>Actinomycetota</taxon>
        <taxon>Actinomycetes</taxon>
        <taxon>Kitasatosporales</taxon>
        <taxon>Streptomycetaceae</taxon>
        <taxon>Streptomyces</taxon>
    </lineage>
</organism>
<name>A0ABU2SHF5_9ACTN</name>
<sequence>MTGAGTPAVRLFTETAALRLTSGTILLETGGGDGMLLSCHAPIAAYVPPAVMNWAARGATVPAEHEAAYARCLAAWRSAGLQEGEVRQNASLPEAGKRRLHLTVGRPVLVIASSPGCGYCRHLRADLEANRKAVARMDASVLITGDGCPEVWGVRPAPGQVEELADIRVDMAELGTPSAVLLTPDGSPRLLRGFDAVTMALIELGREEPGRTVCETPTSCSVAVGAGPVDALVTARARGRSVGIAARGAEAVEVAGLVAGEPAPNGHTGYVPVTLRVERPRNLWLIFRGGELAARSRSEEEALSLLERVVAGFGPPEAHQTRLLCGVLVHTQGRAMLFPRSRLTYFVERSSLLARSGWRPSPDPFVLLEADRVGAPVLVHPSSTGTPRRTPVSGVLAQPPDHPRPAAHMRGRALTSIVNWHTRPASPQRLHAAYALLSALPIHLGTWEETLTFLERLDA</sequence>
<dbReference type="RefSeq" id="WP_311607249.1">
    <property type="nucleotide sequence ID" value="NZ_JAVRFI010000001.1"/>
</dbReference>
<reference evidence="2" key="1">
    <citation type="submission" date="2024-05" db="EMBL/GenBank/DDBJ databases">
        <title>30 novel species of actinomycetes from the DSMZ collection.</title>
        <authorList>
            <person name="Nouioui I."/>
        </authorList>
    </citation>
    <scope>NUCLEOTIDE SEQUENCE</scope>
    <source>
        <strain evidence="2">DSM 40473</strain>
    </source>
</reference>
<keyword evidence="3" id="KW-1185">Reference proteome</keyword>
<proteinExistence type="predicted"/>
<evidence type="ECO:0000256" key="1">
    <source>
        <dbReference type="SAM" id="MobiDB-lite"/>
    </source>
</evidence>
<dbReference type="Proteomes" id="UP001180531">
    <property type="component" value="Unassembled WGS sequence"/>
</dbReference>
<dbReference type="EMBL" id="JAVRFI010000001">
    <property type="protein sequence ID" value="MDT0447814.1"/>
    <property type="molecule type" value="Genomic_DNA"/>
</dbReference>
<accession>A0ABU2SHF5</accession>
<gene>
    <name evidence="2" type="ORF">RM609_01675</name>
</gene>
<feature type="region of interest" description="Disordered" evidence="1">
    <location>
        <begin position="380"/>
        <end position="407"/>
    </location>
</feature>
<evidence type="ECO:0000313" key="2">
    <source>
        <dbReference type="EMBL" id="MDT0447814.1"/>
    </source>
</evidence>
<protein>
    <submittedName>
        <fullName evidence="2">Thioredoxin family protein</fullName>
    </submittedName>
</protein>
<evidence type="ECO:0000313" key="3">
    <source>
        <dbReference type="Proteomes" id="UP001180531"/>
    </source>
</evidence>
<comment type="caution">
    <text evidence="2">The sequence shown here is derived from an EMBL/GenBank/DDBJ whole genome shotgun (WGS) entry which is preliminary data.</text>
</comment>